<evidence type="ECO:0000313" key="3">
    <source>
        <dbReference type="EMBL" id="KAF2685470.1"/>
    </source>
</evidence>
<feature type="transmembrane region" description="Helical" evidence="2">
    <location>
        <begin position="733"/>
        <end position="753"/>
    </location>
</feature>
<feature type="transmembrane region" description="Helical" evidence="2">
    <location>
        <begin position="585"/>
        <end position="608"/>
    </location>
</feature>
<dbReference type="OrthoDB" id="409136at2759"/>
<keyword evidence="4" id="KW-1185">Reference proteome</keyword>
<keyword evidence="2" id="KW-0812">Transmembrane</keyword>
<feature type="region of interest" description="Disordered" evidence="1">
    <location>
        <begin position="217"/>
        <end position="239"/>
    </location>
</feature>
<feature type="transmembrane region" description="Helical" evidence="2">
    <location>
        <begin position="1118"/>
        <end position="1137"/>
    </location>
</feature>
<name>A0A6G1J5I1_9PLEO</name>
<reference evidence="3" key="1">
    <citation type="journal article" date="2020" name="Stud. Mycol.">
        <title>101 Dothideomycetes genomes: a test case for predicting lifestyles and emergence of pathogens.</title>
        <authorList>
            <person name="Haridas S."/>
            <person name="Albert R."/>
            <person name="Binder M."/>
            <person name="Bloem J."/>
            <person name="Labutti K."/>
            <person name="Salamov A."/>
            <person name="Andreopoulos B."/>
            <person name="Baker S."/>
            <person name="Barry K."/>
            <person name="Bills G."/>
            <person name="Bluhm B."/>
            <person name="Cannon C."/>
            <person name="Castanera R."/>
            <person name="Culley D."/>
            <person name="Daum C."/>
            <person name="Ezra D."/>
            <person name="Gonzalez J."/>
            <person name="Henrissat B."/>
            <person name="Kuo A."/>
            <person name="Liang C."/>
            <person name="Lipzen A."/>
            <person name="Lutzoni F."/>
            <person name="Magnuson J."/>
            <person name="Mondo S."/>
            <person name="Nolan M."/>
            <person name="Ohm R."/>
            <person name="Pangilinan J."/>
            <person name="Park H.-J."/>
            <person name="Ramirez L."/>
            <person name="Alfaro M."/>
            <person name="Sun H."/>
            <person name="Tritt A."/>
            <person name="Yoshinaga Y."/>
            <person name="Zwiers L.-H."/>
            <person name="Turgeon B."/>
            <person name="Goodwin S."/>
            <person name="Spatafora J."/>
            <person name="Crous P."/>
            <person name="Grigoriev I."/>
        </authorList>
    </citation>
    <scope>NUCLEOTIDE SEQUENCE</scope>
    <source>
        <strain evidence="3">CBS 122367</strain>
    </source>
</reference>
<dbReference type="Proteomes" id="UP000799291">
    <property type="component" value="Unassembled WGS sequence"/>
</dbReference>
<evidence type="ECO:0000313" key="4">
    <source>
        <dbReference type="Proteomes" id="UP000799291"/>
    </source>
</evidence>
<feature type="compositionally biased region" description="Polar residues" evidence="1">
    <location>
        <begin position="1385"/>
        <end position="1400"/>
    </location>
</feature>
<sequence>MIAQFFDLLVSRRRKNSLDQEPATPPTVGHLIGPFDRKLCWEATGTPRSVYLESLGPNITAYLDEHFGCAPGNDHITISMYMIGDSVGKALPTLLFISKNPDTRREARKAIKESGIMSRFPDFQTKYVSKDPGSVKIEPLASGDGPLVLPLSPKVATEAYIDITKPLCLLGMPVYVRHSTSIRTATANVVRVRDRIFLQTANHVFYENFPDLANLPYPDDDELEIDSDSDSDTDDNNDDEVSVAITSIASASPDTWSDRASSNDSAGSRRSSIFSDVPTPKLIYQPRDTDAMLHDAATKLASFTDKQRKFASKELAAPSPESLHPVGRLFHNSVPQDVALIEITDKSVEDSLLRAMDREEAPAIAYSKIANGPREGATVYAYTASSEILTGSISATSSYMRLVHSSSFQEVYAVRFNGPLYQGVCGSAVIDARTGETYGHLVAGCRTTGMACILAASQIANFLAEAPPSEISMEDIANSELLTICTQNKGMLSSSDDISNHSVQHILLCISSAWNNFLLNLVLWWEVLKTWVSFLSRKFRLSNPTDSIEDHSPPYSSFLQKVTWPFSPGPHRPRTKLFSPAVRTWVAYLGLFASTIVLIIFGIGASYLGPNHPNVRSTILLGCDQLLMTGRTSGLISALCGAHAASLLSLVLFAIMHKLSRDYIPAIVRIIVPYSALCITVAYYLRHLENLGTGSDLGFGRRSDLIFLFASMFCSLIFLCSTRYAILADRLWATFKIAILLALIIIGAAANSVPTRVHKSPASHHSTPKDDPPRPWMATAIDWVPALALFVLLDMGAFLQCFVLLLEALKSTPRLNVTHRVADCPEYLAGCGFRLAFYATATLAGFQVILKECIPGVKLPLNSKSSILGKWTNWLGATFLGTVFSYTLCYGSLPVPGSLLESLGRRVFASELPSLDSEIVCWSFLSIWSVILPLQDFYIVHRRNSVGQIKSHRPWSPRLGPLQFDELSVAIKRIHPCIRASELDILGLRNEMAGSKVKWNIRRQQYWRIGLRLTGLLLGLSCSLFRHASPGRKPIFEDKPAPVLVNYMVVALTGCALSALGMRLVLGCCVALYGDARFFSDTFDDWEQSYFYPLLQGLPLLILIRDCVVQLPSQNERILCAGLTLITPFLLVSFRPFQESYQFLGSISIQIVALAGILTSEIRWNHRLISGCSTSSLQVSSFQSMGMVEQPSMLSQRLQLTSTQWSAGVVLLFWLNIAATTLFVVKPLCAVNCIRDFRYAEALRRLTTGGPFRPRSSPEEACQMLIQLYTTITVEGEVFRAMRHGRRVDSDGFHDTGNTEETDSTKRRRCDYQDVPVDDFAESISSDIVMGINTFLIKETENWKRKDSVAVMARVAINRADGQIDSCSSTHVARSRINLSINLIDSNSGRGSEPPTSITRTEPALIA</sequence>
<keyword evidence="2" id="KW-0472">Membrane</keyword>
<feature type="transmembrane region" description="Helical" evidence="2">
    <location>
        <begin position="667"/>
        <end position="685"/>
    </location>
</feature>
<feature type="transmembrane region" description="Helical" evidence="2">
    <location>
        <begin position="1205"/>
        <end position="1225"/>
    </location>
</feature>
<protein>
    <submittedName>
        <fullName evidence="3">Uncharacterized protein</fullName>
    </submittedName>
</protein>
<dbReference type="EMBL" id="MU005579">
    <property type="protein sequence ID" value="KAF2685470.1"/>
    <property type="molecule type" value="Genomic_DNA"/>
</dbReference>
<feature type="transmembrane region" description="Helical" evidence="2">
    <location>
        <begin position="874"/>
        <end position="893"/>
    </location>
</feature>
<accession>A0A6G1J5I1</accession>
<evidence type="ECO:0000256" key="1">
    <source>
        <dbReference type="SAM" id="MobiDB-lite"/>
    </source>
</evidence>
<feature type="transmembrane region" description="Helical" evidence="2">
    <location>
        <begin position="705"/>
        <end position="726"/>
    </location>
</feature>
<feature type="transmembrane region" description="Helical" evidence="2">
    <location>
        <begin position="505"/>
        <end position="528"/>
    </location>
</feature>
<feature type="transmembrane region" description="Helical" evidence="2">
    <location>
        <begin position="783"/>
        <end position="806"/>
    </location>
</feature>
<feature type="compositionally biased region" description="Low complexity" evidence="1">
    <location>
        <begin position="253"/>
        <end position="272"/>
    </location>
</feature>
<feature type="transmembrane region" description="Helical" evidence="2">
    <location>
        <begin position="1009"/>
        <end position="1028"/>
    </location>
</feature>
<feature type="region of interest" description="Disordered" evidence="1">
    <location>
        <begin position="1385"/>
        <end position="1407"/>
    </location>
</feature>
<organism evidence="3 4">
    <name type="scientific">Lentithecium fluviatile CBS 122367</name>
    <dbReference type="NCBI Taxonomy" id="1168545"/>
    <lineage>
        <taxon>Eukaryota</taxon>
        <taxon>Fungi</taxon>
        <taxon>Dikarya</taxon>
        <taxon>Ascomycota</taxon>
        <taxon>Pezizomycotina</taxon>
        <taxon>Dothideomycetes</taxon>
        <taxon>Pleosporomycetidae</taxon>
        <taxon>Pleosporales</taxon>
        <taxon>Massarineae</taxon>
        <taxon>Lentitheciaceae</taxon>
        <taxon>Lentithecium</taxon>
    </lineage>
</organism>
<keyword evidence="2" id="KW-1133">Transmembrane helix</keyword>
<feature type="compositionally biased region" description="Acidic residues" evidence="1">
    <location>
        <begin position="218"/>
        <end position="239"/>
    </location>
</feature>
<proteinExistence type="predicted"/>
<evidence type="ECO:0000256" key="2">
    <source>
        <dbReference type="SAM" id="Phobius"/>
    </source>
</evidence>
<gene>
    <name evidence="3" type="ORF">K458DRAFT_24991</name>
</gene>
<feature type="region of interest" description="Disordered" evidence="1">
    <location>
        <begin position="253"/>
        <end position="273"/>
    </location>
</feature>
<feature type="transmembrane region" description="Helical" evidence="2">
    <location>
        <begin position="1048"/>
        <end position="1073"/>
    </location>
</feature>
<feature type="transmembrane region" description="Helical" evidence="2">
    <location>
        <begin position="635"/>
        <end position="655"/>
    </location>
</feature>